<dbReference type="AlphaFoldDB" id="A0A8S0Y7B2"/>
<dbReference type="EMBL" id="LR761918">
    <property type="protein sequence ID" value="CAA9893573.1"/>
    <property type="molecule type" value="Genomic_DNA"/>
</dbReference>
<keyword evidence="1" id="KW-0812">Transmembrane</keyword>
<proteinExistence type="predicted"/>
<evidence type="ECO:0000313" key="2">
    <source>
        <dbReference type="EMBL" id="CAA9893573.1"/>
    </source>
</evidence>
<reference evidence="2" key="1">
    <citation type="submission" date="2020-02" db="EMBL/GenBank/DDBJ databases">
        <authorList>
            <person name="Scholz U."/>
            <person name="Mascher M."/>
            <person name="Fiebig A."/>
        </authorList>
    </citation>
    <scope>NUCLEOTIDE SEQUENCE</scope>
</reference>
<name>A0A8S0Y7B2_SPIIN</name>
<organism evidence="2">
    <name type="scientific">Spirodela intermedia</name>
    <name type="common">Intermediate duckweed</name>
    <dbReference type="NCBI Taxonomy" id="51605"/>
    <lineage>
        <taxon>Eukaryota</taxon>
        <taxon>Viridiplantae</taxon>
        <taxon>Streptophyta</taxon>
        <taxon>Embryophyta</taxon>
        <taxon>Tracheophyta</taxon>
        <taxon>Spermatophyta</taxon>
        <taxon>Magnoliopsida</taxon>
        <taxon>Liliopsida</taxon>
        <taxon>Araceae</taxon>
        <taxon>Lemnoideae</taxon>
        <taxon>Spirodela</taxon>
    </lineage>
</organism>
<keyword evidence="1" id="KW-0472">Membrane</keyword>
<keyword evidence="2" id="KW-0150">Chloroplast</keyword>
<accession>A0A8S0Y7B2</accession>
<geneLocation type="chloroplast" evidence="2"/>
<gene>
    <name evidence="2" type="ORF">SI8410PT_00120</name>
</gene>
<sequence>MTYVVLKGYLYDPIHCVRPAVRSFLFFSIILVLVSYPGSVSPFFRDELLVPVLYFSLWTEEKGLRRGCTMKRSKEVNLFKIYNMDSSNAM</sequence>
<keyword evidence="2" id="KW-0934">Plastid</keyword>
<evidence type="ECO:0000256" key="1">
    <source>
        <dbReference type="SAM" id="Phobius"/>
    </source>
</evidence>
<protein>
    <submittedName>
        <fullName evidence="2">Uncharacterized protein</fullName>
    </submittedName>
</protein>
<feature type="transmembrane region" description="Helical" evidence="1">
    <location>
        <begin position="20"/>
        <end position="38"/>
    </location>
</feature>
<keyword evidence="1" id="KW-1133">Transmembrane helix</keyword>